<proteinExistence type="inferred from homology"/>
<comment type="similarity">
    <text evidence="1">Belongs to the 5'-AMP-activated protein kinase gamma subunit family.</text>
</comment>
<reference evidence="6 7" key="1">
    <citation type="journal article" date="2022" name="bioRxiv">
        <title>Genomics of Preaxostyla Flagellates Illuminates Evolutionary Transitions and the Path Towards Mitochondrial Loss.</title>
        <authorList>
            <person name="Novak L.V.F."/>
            <person name="Treitli S.C."/>
            <person name="Pyrih J."/>
            <person name="Halakuc P."/>
            <person name="Pipaliya S.V."/>
            <person name="Vacek V."/>
            <person name="Brzon O."/>
            <person name="Soukal P."/>
            <person name="Eme L."/>
            <person name="Dacks J.B."/>
            <person name="Karnkowska A."/>
            <person name="Elias M."/>
            <person name="Hampl V."/>
        </authorList>
    </citation>
    <scope>NUCLEOTIDE SEQUENCE [LARGE SCALE GENOMIC DNA]</scope>
    <source>
        <strain evidence="6">NAU3</strain>
        <tissue evidence="6">Gut</tissue>
    </source>
</reference>
<dbReference type="Pfam" id="PF00571">
    <property type="entry name" value="CBS"/>
    <property type="match status" value="3"/>
</dbReference>
<sequence length="372" mass="41997">MSEEAPPLKSTPAIFAADDPIDIASEVIPIQDFLKTHTASDLVPESGKVVVLEIQLTIWDAFQGLQENGITSAPLWDNRRLEYAGILTVSDYVDIVLHLSELKDESTFLEQMQNMTLFEWRQLKQKQRKEYKQSCETQPLESGQTPPSVPTEIQLSRPAFIVGHVDASLFDTSRLLLLYQIHRCPIYSPEYNTVLHIATQARILRYFVTHWKFPYLPKLLARTIADLNIGTSRANLQFLRQSSLILDGLRTLSLKHVSALPILDDDDNVVGVFSMSDVKYLDLENLRAELSMTCAEFLQVKKTRVQIGSGIEPSASSSSKPEIITCTKHDTLVSVIGRLARYNIHRIIVLNEQNHIEGLISVNDILRLFVMG</sequence>
<keyword evidence="7" id="KW-1185">Reference proteome</keyword>
<feature type="domain" description="CBS" evidence="5">
    <location>
        <begin position="42"/>
        <end position="105"/>
    </location>
</feature>
<evidence type="ECO:0000259" key="5">
    <source>
        <dbReference type="PROSITE" id="PS51371"/>
    </source>
</evidence>
<accession>A0ABQ9YFV8</accession>
<dbReference type="SUPFAM" id="SSF54631">
    <property type="entry name" value="CBS-domain pair"/>
    <property type="match status" value="2"/>
</dbReference>
<protein>
    <submittedName>
        <fullName evidence="6">5'-AMP-activated protein kinase subunit gamma</fullName>
    </submittedName>
</protein>
<organism evidence="6 7">
    <name type="scientific">Blattamonas nauphoetae</name>
    <dbReference type="NCBI Taxonomy" id="2049346"/>
    <lineage>
        <taxon>Eukaryota</taxon>
        <taxon>Metamonada</taxon>
        <taxon>Preaxostyla</taxon>
        <taxon>Oxymonadida</taxon>
        <taxon>Blattamonas</taxon>
    </lineage>
</organism>
<gene>
    <name evidence="6" type="ORF">BLNAU_2491</name>
</gene>
<dbReference type="InterPro" id="IPR046342">
    <property type="entry name" value="CBS_dom_sf"/>
</dbReference>
<comment type="caution">
    <text evidence="6">The sequence shown here is derived from an EMBL/GenBank/DDBJ whole genome shotgun (WGS) entry which is preliminary data.</text>
</comment>
<evidence type="ECO:0000256" key="1">
    <source>
        <dbReference type="ARBA" id="ARBA00006750"/>
    </source>
</evidence>
<dbReference type="InterPro" id="IPR050511">
    <property type="entry name" value="AMPK_gamma/SDS23_families"/>
</dbReference>
<dbReference type="EMBL" id="JARBJD010000010">
    <property type="protein sequence ID" value="KAK2962658.1"/>
    <property type="molecule type" value="Genomic_DNA"/>
</dbReference>
<dbReference type="PANTHER" id="PTHR13780">
    <property type="entry name" value="AMP-ACTIVATED PROTEIN KINASE, GAMMA REGULATORY SUBUNIT"/>
    <property type="match status" value="1"/>
</dbReference>
<evidence type="ECO:0000256" key="4">
    <source>
        <dbReference type="PROSITE-ProRule" id="PRU00703"/>
    </source>
</evidence>
<name>A0ABQ9YFV8_9EUKA</name>
<keyword evidence="6" id="KW-0418">Kinase</keyword>
<dbReference type="GO" id="GO:0016301">
    <property type="term" value="F:kinase activity"/>
    <property type="evidence" value="ECO:0007669"/>
    <property type="project" value="UniProtKB-KW"/>
</dbReference>
<dbReference type="InterPro" id="IPR000644">
    <property type="entry name" value="CBS_dom"/>
</dbReference>
<dbReference type="PROSITE" id="PS51371">
    <property type="entry name" value="CBS"/>
    <property type="match status" value="3"/>
</dbReference>
<keyword evidence="6" id="KW-0808">Transferase</keyword>
<feature type="domain" description="CBS" evidence="5">
    <location>
        <begin position="231"/>
        <end position="289"/>
    </location>
</feature>
<evidence type="ECO:0000256" key="3">
    <source>
        <dbReference type="ARBA" id="ARBA00023122"/>
    </source>
</evidence>
<dbReference type="Gene3D" id="3.10.580.10">
    <property type="entry name" value="CBS-domain"/>
    <property type="match status" value="2"/>
</dbReference>
<keyword evidence="3 4" id="KW-0129">CBS domain</keyword>
<feature type="domain" description="CBS" evidence="5">
    <location>
        <begin position="319"/>
        <end position="372"/>
    </location>
</feature>
<dbReference type="SMART" id="SM00116">
    <property type="entry name" value="CBS"/>
    <property type="match status" value="4"/>
</dbReference>
<evidence type="ECO:0000313" key="7">
    <source>
        <dbReference type="Proteomes" id="UP001281761"/>
    </source>
</evidence>
<dbReference type="PANTHER" id="PTHR13780:SF35">
    <property type="entry name" value="LD22662P"/>
    <property type="match status" value="1"/>
</dbReference>
<evidence type="ECO:0000256" key="2">
    <source>
        <dbReference type="ARBA" id="ARBA00022737"/>
    </source>
</evidence>
<dbReference type="Proteomes" id="UP001281761">
    <property type="component" value="Unassembled WGS sequence"/>
</dbReference>
<keyword evidence="2" id="KW-0677">Repeat</keyword>
<evidence type="ECO:0000313" key="6">
    <source>
        <dbReference type="EMBL" id="KAK2962658.1"/>
    </source>
</evidence>